<evidence type="ECO:0000313" key="5">
    <source>
        <dbReference type="Proteomes" id="UP000477311"/>
    </source>
</evidence>
<dbReference type="SMART" id="SM00560">
    <property type="entry name" value="LamGL"/>
    <property type="match status" value="1"/>
</dbReference>
<dbReference type="SUPFAM" id="SSF49899">
    <property type="entry name" value="Concanavalin A-like lectins/glucanases"/>
    <property type="match status" value="1"/>
</dbReference>
<reference evidence="4 5" key="1">
    <citation type="submission" date="2020-02" db="EMBL/GenBank/DDBJ databases">
        <title>Draft genome sequence of Limisphaera ngatamarikiensis NGM72.4T, a thermophilic Verrucomicrobia grouped in subdivision 3.</title>
        <authorList>
            <person name="Carere C.R."/>
            <person name="Steen J."/>
            <person name="Hugenholtz P."/>
            <person name="Stott M.B."/>
        </authorList>
    </citation>
    <scope>NUCLEOTIDE SEQUENCE [LARGE SCALE GENOMIC DNA]</scope>
    <source>
        <strain evidence="4 5">NGM72.4</strain>
    </source>
</reference>
<dbReference type="Pfam" id="PF18961">
    <property type="entry name" value="DUF5703_N"/>
    <property type="match status" value="1"/>
</dbReference>
<dbReference type="InterPro" id="IPR006558">
    <property type="entry name" value="LamG-like"/>
</dbReference>
<dbReference type="Proteomes" id="UP000477311">
    <property type="component" value="Unassembled WGS sequence"/>
</dbReference>
<dbReference type="InterPro" id="IPR043757">
    <property type="entry name" value="DUF5703_N"/>
</dbReference>
<keyword evidence="2" id="KW-1015">Disulfide bond</keyword>
<dbReference type="EMBL" id="JAAKYA010000012">
    <property type="protein sequence ID" value="NGO38246.1"/>
    <property type="molecule type" value="Genomic_DNA"/>
</dbReference>
<organism evidence="4 5">
    <name type="scientific">Limisphaera ngatamarikiensis</name>
    <dbReference type="NCBI Taxonomy" id="1324935"/>
    <lineage>
        <taxon>Bacteria</taxon>
        <taxon>Pseudomonadati</taxon>
        <taxon>Verrucomicrobiota</taxon>
        <taxon>Verrucomicrobiia</taxon>
        <taxon>Limisphaerales</taxon>
        <taxon>Limisphaeraceae</taxon>
        <taxon>Limisphaera</taxon>
    </lineage>
</organism>
<dbReference type="Gene3D" id="1.50.10.10">
    <property type="match status" value="1"/>
</dbReference>
<dbReference type="SUPFAM" id="SSF48208">
    <property type="entry name" value="Six-hairpin glycosidases"/>
    <property type="match status" value="1"/>
</dbReference>
<protein>
    <recommendedName>
        <fullName evidence="3">LamG-like jellyroll fold domain-containing protein</fullName>
    </recommendedName>
</protein>
<keyword evidence="1" id="KW-0732">Signal</keyword>
<name>A0A6M1RF67_9BACT</name>
<dbReference type="RefSeq" id="WP_205880721.1">
    <property type="nucleotide sequence ID" value="NZ_JAAKYA010000012.1"/>
</dbReference>
<evidence type="ECO:0000256" key="1">
    <source>
        <dbReference type="ARBA" id="ARBA00022729"/>
    </source>
</evidence>
<evidence type="ECO:0000256" key="2">
    <source>
        <dbReference type="ARBA" id="ARBA00023157"/>
    </source>
</evidence>
<feature type="domain" description="LamG-like jellyroll fold" evidence="3">
    <location>
        <begin position="456"/>
        <end position="590"/>
    </location>
</feature>
<dbReference type="GO" id="GO:0005975">
    <property type="term" value="P:carbohydrate metabolic process"/>
    <property type="evidence" value="ECO:0007669"/>
    <property type="project" value="InterPro"/>
</dbReference>
<dbReference type="InterPro" id="IPR008928">
    <property type="entry name" value="6-hairpin_glycosidase_sf"/>
</dbReference>
<dbReference type="Pfam" id="PF13385">
    <property type="entry name" value="Laminin_G_3"/>
    <property type="match status" value="1"/>
</dbReference>
<accession>A0A6M1RF67</accession>
<sequence length="986" mass="111350">MRGMDVKGMAGWMNRRGDRLLAAGWWVGRVGRVLGRAMGRVMRSVDETAWAIPRLWVAGLAVGFAGVFAVRGGESWVARYNVVWESPSTNHHGSMPLGNGEVALNAWMDPAGQLHCYVARSDAWDEYGRLVKVGKIRWVIEPNPVQPGEPFRQELRLESGSMEIATGGAGAAVRVRLWVDAYLPVVHMTVDAERPVTVTAVGELWRTNRQVRRELELSDVLWGHPEAGAEEATMVVEPDHRVTGLEGRIGWYHFNERSVGPAMMARIQGLSGFGQTDPLLHRVFGILVEAEGGQRVDEGRLRSGPGRRHEFRVAVTAMHPGNPEAWRAQSELVLAQVRGDGGGRRWAVHEAWWRAFWDRSWIRAKRVAGAGPLVPPLVPPNRHPLRVGMDRDGGNRWSGRIGRLTVWDRPLEEAAVGRLAAIRWDEPVTGMPAPLVALRDAGVQVLPGSEAWDFSGGLTVEAWVQPEKFGVGGARIVDEVTPGVDDGFLLDTWPGNSLRFICGTHTLRVARGAPPGQWTHVVAVADPRAGRCRLYVNGRLEAETQGIPGGGEHDEAERVSQMYQLQRFVTAAAGRGRYPIKFNGSLLTVPPGPTEADPDYRRWGPGYWWQNTRLPYYAMVAAGDFDLMEPLFRMYIDELLPLCVYRTRLYLGHEGAFYPECMMFWGAIFSETYGWTPFEQRADKLQQSRWHKYEWVGGLELAWLALEYYEHTGDRLFLERRALPVTREVLRFFERHYPTNAEGKLVFHPSQALETWWVCTNATPEVAGCRAVAERLLALPVEVVPAADRDLARRLLEKLPPVPVHVVEGKTALAPAAAFGEKRNTENPELYPVFPFRLFAFNRPRVEWALAALEHRLDRGHFGWRQDDLFMAYLGLTREVQRAVVERAWRKDPNERFPAFWGPNFDWTPDQCHGGVFMRTLQAMVMQTDGRAIYLFPAWPRDWEVEFRLHAPGRTVVEGELRDGRLVRLKVDPPDRMRDVVVLPPR</sequence>
<gene>
    <name evidence="4" type="ORF">G4L39_02395</name>
</gene>
<comment type="caution">
    <text evidence="4">The sequence shown here is derived from an EMBL/GenBank/DDBJ whole genome shotgun (WGS) entry which is preliminary data.</text>
</comment>
<dbReference type="InterPro" id="IPR013320">
    <property type="entry name" value="ConA-like_dom_sf"/>
</dbReference>
<evidence type="ECO:0000259" key="3">
    <source>
        <dbReference type="SMART" id="SM00560"/>
    </source>
</evidence>
<dbReference type="AlphaFoldDB" id="A0A6M1RF67"/>
<proteinExistence type="predicted"/>
<dbReference type="InterPro" id="IPR012341">
    <property type="entry name" value="6hp_glycosidase-like_sf"/>
</dbReference>
<keyword evidence="5" id="KW-1185">Reference proteome</keyword>
<evidence type="ECO:0000313" key="4">
    <source>
        <dbReference type="EMBL" id="NGO38246.1"/>
    </source>
</evidence>